<dbReference type="OrthoDB" id="9800461at2"/>
<dbReference type="Proteomes" id="UP000292262">
    <property type="component" value="Unassembled WGS sequence"/>
</dbReference>
<keyword evidence="2" id="KW-1185">Reference proteome</keyword>
<proteinExistence type="predicted"/>
<sequence length="151" mass="17673">MTPLFKKLQLPKDLDEILILNEPEDFCQELDCLKDVKIKESLIQISEIDFALIFVTDKAQIENRIEIVYPRLMEDAILWFAYPKKSSLRYKSNLTANYGWDILGDFNLQPLHKISLTKDWFALRFVNTTLYPQMNDKLNSHTGKTKTSESL</sequence>
<dbReference type="EMBL" id="SGXE01000002">
    <property type="protein sequence ID" value="RZS93117.1"/>
    <property type="molecule type" value="Genomic_DNA"/>
</dbReference>
<dbReference type="AlphaFoldDB" id="A0A4Q7P0P5"/>
<organism evidence="1 2">
    <name type="scientific">Aquimarina brevivitae</name>
    <dbReference type="NCBI Taxonomy" id="323412"/>
    <lineage>
        <taxon>Bacteria</taxon>
        <taxon>Pseudomonadati</taxon>
        <taxon>Bacteroidota</taxon>
        <taxon>Flavobacteriia</taxon>
        <taxon>Flavobacteriales</taxon>
        <taxon>Flavobacteriaceae</taxon>
        <taxon>Aquimarina</taxon>
    </lineage>
</organism>
<comment type="caution">
    <text evidence="1">The sequence shown here is derived from an EMBL/GenBank/DDBJ whole genome shotgun (WGS) entry which is preliminary data.</text>
</comment>
<name>A0A4Q7P0P5_9FLAO</name>
<dbReference type="RefSeq" id="WP_130286266.1">
    <property type="nucleotide sequence ID" value="NZ_SGXE01000002.1"/>
</dbReference>
<protein>
    <submittedName>
        <fullName evidence="1">Uncharacterized protein</fullName>
    </submittedName>
</protein>
<gene>
    <name evidence="1" type="ORF">EV197_1687</name>
</gene>
<evidence type="ECO:0000313" key="1">
    <source>
        <dbReference type="EMBL" id="RZS93117.1"/>
    </source>
</evidence>
<reference evidence="1 2" key="1">
    <citation type="submission" date="2019-02" db="EMBL/GenBank/DDBJ databases">
        <title>Genomic Encyclopedia of Type Strains, Phase IV (KMG-IV): sequencing the most valuable type-strain genomes for metagenomic binning, comparative biology and taxonomic classification.</title>
        <authorList>
            <person name="Goeker M."/>
        </authorList>
    </citation>
    <scope>NUCLEOTIDE SEQUENCE [LARGE SCALE GENOMIC DNA]</scope>
    <source>
        <strain evidence="1 2">DSM 17196</strain>
    </source>
</reference>
<accession>A0A4Q7P0P5</accession>
<evidence type="ECO:0000313" key="2">
    <source>
        <dbReference type="Proteomes" id="UP000292262"/>
    </source>
</evidence>